<evidence type="ECO:0000256" key="1">
    <source>
        <dbReference type="SAM" id="Phobius"/>
    </source>
</evidence>
<feature type="transmembrane region" description="Helical" evidence="1">
    <location>
        <begin position="126"/>
        <end position="148"/>
    </location>
</feature>
<gene>
    <name evidence="2" type="ORF">EZV76_12065</name>
</gene>
<keyword evidence="1" id="KW-0472">Membrane</keyword>
<feature type="transmembrane region" description="Helical" evidence="1">
    <location>
        <begin position="72"/>
        <end position="94"/>
    </location>
</feature>
<name>A0A4S8RJV7_9FLAO</name>
<comment type="caution">
    <text evidence="2">The sequence shown here is derived from an EMBL/GenBank/DDBJ whole genome shotgun (WGS) entry which is preliminary data.</text>
</comment>
<proteinExistence type="predicted"/>
<evidence type="ECO:0000313" key="3">
    <source>
        <dbReference type="Proteomes" id="UP000310406"/>
    </source>
</evidence>
<evidence type="ECO:0008006" key="4">
    <source>
        <dbReference type="Google" id="ProtNLM"/>
    </source>
</evidence>
<dbReference type="RefSeq" id="WP_136566815.1">
    <property type="nucleotide sequence ID" value="NZ_JBNZAV010000003.1"/>
</dbReference>
<dbReference type="OrthoDB" id="709028at2"/>
<keyword evidence="1" id="KW-0812">Transmembrane</keyword>
<evidence type="ECO:0000313" key="2">
    <source>
        <dbReference type="EMBL" id="THV58737.1"/>
    </source>
</evidence>
<keyword evidence="1" id="KW-1133">Transmembrane helix</keyword>
<sequence>MVDELELLKKDWQRKEAQLPKLTYDEIYKMIWKKSSSIVKWIFYISLIEFVFWAGLNIIFSDAESMEELKAMHIHTAIIVLNFINYGIILYFIYKFYINYRKISFTDSSKKLMKTILSVKRTVTQYVWFNLAIFTVSMIISIYGVLIYDSKGQQVVDNAIQNGNTTVFWILVVIISIVLIALLLLLIWLFYRLLYGILLKRLKQNYRELEQLEV</sequence>
<accession>A0A4S8RJV7</accession>
<feature type="transmembrane region" description="Helical" evidence="1">
    <location>
        <begin position="38"/>
        <end position="60"/>
    </location>
</feature>
<protein>
    <recommendedName>
        <fullName evidence="4">Beta-carotene 15,15'-monooxygenase</fullName>
    </recommendedName>
</protein>
<dbReference type="Proteomes" id="UP000310406">
    <property type="component" value="Unassembled WGS sequence"/>
</dbReference>
<dbReference type="EMBL" id="SNTZ01000006">
    <property type="protein sequence ID" value="THV58737.1"/>
    <property type="molecule type" value="Genomic_DNA"/>
</dbReference>
<dbReference type="AlphaFoldDB" id="A0A4S8RJV7"/>
<feature type="transmembrane region" description="Helical" evidence="1">
    <location>
        <begin position="168"/>
        <end position="191"/>
    </location>
</feature>
<keyword evidence="3" id="KW-1185">Reference proteome</keyword>
<organism evidence="2 3">
    <name type="scientific">Flagellimonas alvinocaridis</name>
    <dbReference type="NCBI Taxonomy" id="2530200"/>
    <lineage>
        <taxon>Bacteria</taxon>
        <taxon>Pseudomonadati</taxon>
        <taxon>Bacteroidota</taxon>
        <taxon>Flavobacteriia</taxon>
        <taxon>Flavobacteriales</taxon>
        <taxon>Flavobacteriaceae</taxon>
        <taxon>Flagellimonas</taxon>
    </lineage>
</organism>
<reference evidence="2 3" key="1">
    <citation type="submission" date="2019-03" db="EMBL/GenBank/DDBJ databases">
        <title>Muricauda SCR12 sp.nov, a marine bacterium isolated from Pacific Ocean:the Okinawa trough.</title>
        <authorList>
            <person name="Liu L."/>
        </authorList>
    </citation>
    <scope>NUCLEOTIDE SEQUENCE [LARGE SCALE GENOMIC DNA]</scope>
    <source>
        <strain evidence="2 3">SCR12</strain>
    </source>
</reference>